<dbReference type="OrthoDB" id="8247801at2"/>
<reference evidence="1 2" key="1">
    <citation type="submission" date="2014-03" db="EMBL/GenBank/DDBJ databases">
        <title>Bradyrhizobium valentinum sp. nov., isolated from effective nodules of Lupinus mariae-josephae, a lupine endemic of basic-lime soils in Eastern Spain.</title>
        <authorList>
            <person name="Duran D."/>
            <person name="Rey L."/>
            <person name="Navarro A."/>
            <person name="Busquets A."/>
            <person name="Imperial J."/>
            <person name="Ruiz-Argueso T."/>
        </authorList>
    </citation>
    <scope>NUCLEOTIDE SEQUENCE [LARGE SCALE GENOMIC DNA]</scope>
    <source>
        <strain evidence="1 2">CCBAU 23086</strain>
    </source>
</reference>
<sequence length="63" mass="7724">MNFSQMKDERLLAFYENVRQQVELDQRAGGRYRFAGPGVKEYAERLREEMDRRRLHYNPIDWS</sequence>
<dbReference type="Proteomes" id="UP000051660">
    <property type="component" value="Unassembled WGS sequence"/>
</dbReference>
<protein>
    <submittedName>
        <fullName evidence="1">Uncharacterized protein</fullName>
    </submittedName>
</protein>
<gene>
    <name evidence="1" type="ORF">CQ14_18475</name>
</gene>
<evidence type="ECO:0000313" key="1">
    <source>
        <dbReference type="EMBL" id="KRR25679.1"/>
    </source>
</evidence>
<comment type="caution">
    <text evidence="1">The sequence shown here is derived from an EMBL/GenBank/DDBJ whole genome shotgun (WGS) entry which is preliminary data.</text>
</comment>
<evidence type="ECO:0000313" key="2">
    <source>
        <dbReference type="Proteomes" id="UP000051660"/>
    </source>
</evidence>
<proteinExistence type="predicted"/>
<accession>A0A0R3N629</accession>
<organism evidence="1 2">
    <name type="scientific">Bradyrhizobium lablabi</name>
    <dbReference type="NCBI Taxonomy" id="722472"/>
    <lineage>
        <taxon>Bacteria</taxon>
        <taxon>Pseudomonadati</taxon>
        <taxon>Pseudomonadota</taxon>
        <taxon>Alphaproteobacteria</taxon>
        <taxon>Hyphomicrobiales</taxon>
        <taxon>Nitrobacteraceae</taxon>
        <taxon>Bradyrhizobium</taxon>
    </lineage>
</organism>
<name>A0A0R3N629_9BRAD</name>
<dbReference type="AlphaFoldDB" id="A0A0R3N629"/>
<dbReference type="EMBL" id="LLYB01000055">
    <property type="protein sequence ID" value="KRR25679.1"/>
    <property type="molecule type" value="Genomic_DNA"/>
</dbReference>